<gene>
    <name evidence="2" type="ORF">BDW42DRAFT_189804</name>
</gene>
<feature type="compositionally biased region" description="Basic residues" evidence="1">
    <location>
        <begin position="192"/>
        <end position="209"/>
    </location>
</feature>
<evidence type="ECO:0000256" key="1">
    <source>
        <dbReference type="SAM" id="MobiDB-lite"/>
    </source>
</evidence>
<evidence type="ECO:0000313" key="3">
    <source>
        <dbReference type="Proteomes" id="UP000235023"/>
    </source>
</evidence>
<evidence type="ECO:0000313" key="2">
    <source>
        <dbReference type="EMBL" id="PLN86886.1"/>
    </source>
</evidence>
<dbReference type="Proteomes" id="UP000235023">
    <property type="component" value="Unassembled WGS sequence"/>
</dbReference>
<proteinExistence type="predicted"/>
<organism evidence="2 3">
    <name type="scientific">Aspergillus taichungensis</name>
    <dbReference type="NCBI Taxonomy" id="482145"/>
    <lineage>
        <taxon>Eukaryota</taxon>
        <taxon>Fungi</taxon>
        <taxon>Dikarya</taxon>
        <taxon>Ascomycota</taxon>
        <taxon>Pezizomycotina</taxon>
        <taxon>Eurotiomycetes</taxon>
        <taxon>Eurotiomycetidae</taxon>
        <taxon>Eurotiales</taxon>
        <taxon>Aspergillaceae</taxon>
        <taxon>Aspergillus</taxon>
        <taxon>Aspergillus subgen. Circumdati</taxon>
    </lineage>
</organism>
<sequence length="216" mass="23648">MVYPFPFQPWSHNQASIRSTPSEASSSNHNVCLSFSFDSQYSATSITSITSVPPPPPPSPCTNDLTDITPRKCSFSTGYDLNNSCAFPSWPKRQSLLGESDGSTASAYVSDEDLGIDCAIPCDMTVDEESAAPQPTPAVGASLTTEQQIQMLRAAAEEEAQRARFLAQVQAHARAQQALRVSQLATLERENSKRKKRRAIVPERRRRTSSKPLRSS</sequence>
<name>A0A2J5IA17_9EURO</name>
<protein>
    <submittedName>
        <fullName evidence="2">Uncharacterized protein</fullName>
    </submittedName>
</protein>
<dbReference type="OrthoDB" id="5294241at2759"/>
<reference evidence="3" key="1">
    <citation type="submission" date="2017-12" db="EMBL/GenBank/DDBJ databases">
        <authorList>
            <consortium name="DOE Joint Genome Institute"/>
            <person name="Mondo S.J."/>
            <person name="Kjaerbolling I."/>
            <person name="Vesth T.C."/>
            <person name="Frisvad J.C."/>
            <person name="Nybo J.L."/>
            <person name="Theobald S."/>
            <person name="Kuo A."/>
            <person name="Bowyer P."/>
            <person name="Matsuda Y."/>
            <person name="Lyhne E.K."/>
            <person name="Kogle M.E."/>
            <person name="Clum A."/>
            <person name="Lipzen A."/>
            <person name="Salamov A."/>
            <person name="Ngan C.Y."/>
            <person name="Daum C."/>
            <person name="Chiniquy J."/>
            <person name="Barry K."/>
            <person name="LaButti K."/>
            <person name="Haridas S."/>
            <person name="Simmons B.A."/>
            <person name="Magnuson J.K."/>
            <person name="Mortensen U.H."/>
            <person name="Larsen T.O."/>
            <person name="Grigoriev I.V."/>
            <person name="Baker S.E."/>
            <person name="Andersen M.R."/>
            <person name="Nordberg H.P."/>
            <person name="Cantor M.N."/>
            <person name="Hua S.X."/>
        </authorList>
    </citation>
    <scope>NUCLEOTIDE SEQUENCE [LARGE SCALE GENOMIC DNA]</scope>
    <source>
        <strain evidence="3">IBT 19404</strain>
    </source>
</reference>
<keyword evidence="3" id="KW-1185">Reference proteome</keyword>
<feature type="region of interest" description="Disordered" evidence="1">
    <location>
        <begin position="187"/>
        <end position="216"/>
    </location>
</feature>
<accession>A0A2J5IA17</accession>
<dbReference type="AlphaFoldDB" id="A0A2J5IA17"/>
<dbReference type="EMBL" id="KZ559496">
    <property type="protein sequence ID" value="PLN86886.1"/>
    <property type="molecule type" value="Genomic_DNA"/>
</dbReference>